<accession>A0A2K3JXK1</accession>
<dbReference type="GO" id="GO:0005506">
    <property type="term" value="F:iron ion binding"/>
    <property type="evidence" value="ECO:0007669"/>
    <property type="project" value="InterPro"/>
</dbReference>
<dbReference type="STRING" id="57577.A0A2K3JXK1"/>
<evidence type="ECO:0000313" key="8">
    <source>
        <dbReference type="EMBL" id="PNX58781.1"/>
    </source>
</evidence>
<evidence type="ECO:0000256" key="1">
    <source>
        <dbReference type="ARBA" id="ARBA00001971"/>
    </source>
</evidence>
<evidence type="ECO:0000256" key="3">
    <source>
        <dbReference type="ARBA" id="ARBA00022617"/>
    </source>
</evidence>
<dbReference type="GO" id="GO:0020037">
    <property type="term" value="F:heme binding"/>
    <property type="evidence" value="ECO:0007669"/>
    <property type="project" value="InterPro"/>
</dbReference>
<dbReference type="AlphaFoldDB" id="A0A2K3JXK1"/>
<sequence length="102" mass="11689">MKSTLDSIFKVAFGTELDSMCGTNEEGKNFAIAFDSANALTLYRYVDVFWKIKKFLNLGSEATLRKNAQIVHEFLIKLITTKIEEMRNSKGDSVYKKKLQKK</sequence>
<dbReference type="PANTHER" id="PTHR24296">
    <property type="entry name" value="CYTOCHROME P450"/>
    <property type="match status" value="1"/>
</dbReference>
<keyword evidence="6" id="KW-0408">Iron</keyword>
<protein>
    <submittedName>
        <fullName evidence="8">Cytochrome p450 704c1-like protein</fullName>
    </submittedName>
</protein>
<comment type="similarity">
    <text evidence="2">Belongs to the cytochrome P450 family.</text>
</comment>
<gene>
    <name evidence="8" type="ORF">L195_g051086</name>
</gene>
<dbReference type="EMBL" id="ASHM01079339">
    <property type="protein sequence ID" value="PNX58781.1"/>
    <property type="molecule type" value="Genomic_DNA"/>
</dbReference>
<evidence type="ECO:0000256" key="6">
    <source>
        <dbReference type="ARBA" id="ARBA00023004"/>
    </source>
</evidence>
<keyword evidence="7" id="KW-0503">Monooxygenase</keyword>
<keyword evidence="4" id="KW-0479">Metal-binding</keyword>
<proteinExistence type="inferred from homology"/>
<dbReference type="SUPFAM" id="SSF48264">
    <property type="entry name" value="Cytochrome P450"/>
    <property type="match status" value="1"/>
</dbReference>
<dbReference type="GO" id="GO:0016705">
    <property type="term" value="F:oxidoreductase activity, acting on paired donors, with incorporation or reduction of molecular oxygen"/>
    <property type="evidence" value="ECO:0007669"/>
    <property type="project" value="InterPro"/>
</dbReference>
<dbReference type="GO" id="GO:0004497">
    <property type="term" value="F:monooxygenase activity"/>
    <property type="evidence" value="ECO:0007669"/>
    <property type="project" value="UniProtKB-KW"/>
</dbReference>
<name>A0A2K3JXK1_TRIPR</name>
<dbReference type="Gene3D" id="1.10.630.10">
    <property type="entry name" value="Cytochrome P450"/>
    <property type="match status" value="1"/>
</dbReference>
<evidence type="ECO:0000256" key="7">
    <source>
        <dbReference type="ARBA" id="ARBA00023033"/>
    </source>
</evidence>
<reference evidence="8 9" key="1">
    <citation type="journal article" date="2014" name="Am. J. Bot.">
        <title>Genome assembly and annotation for red clover (Trifolium pratense; Fabaceae).</title>
        <authorList>
            <person name="Istvanek J."/>
            <person name="Jaros M."/>
            <person name="Krenek A."/>
            <person name="Repkova J."/>
        </authorList>
    </citation>
    <scope>NUCLEOTIDE SEQUENCE [LARGE SCALE GENOMIC DNA]</scope>
    <source>
        <strain evidence="9">cv. Tatra</strain>
        <tissue evidence="8">Young leaves</tissue>
    </source>
</reference>
<dbReference type="Proteomes" id="UP000236291">
    <property type="component" value="Unassembled WGS sequence"/>
</dbReference>
<organism evidence="8 9">
    <name type="scientific">Trifolium pratense</name>
    <name type="common">Red clover</name>
    <dbReference type="NCBI Taxonomy" id="57577"/>
    <lineage>
        <taxon>Eukaryota</taxon>
        <taxon>Viridiplantae</taxon>
        <taxon>Streptophyta</taxon>
        <taxon>Embryophyta</taxon>
        <taxon>Tracheophyta</taxon>
        <taxon>Spermatophyta</taxon>
        <taxon>Magnoliopsida</taxon>
        <taxon>eudicotyledons</taxon>
        <taxon>Gunneridae</taxon>
        <taxon>Pentapetalae</taxon>
        <taxon>rosids</taxon>
        <taxon>fabids</taxon>
        <taxon>Fabales</taxon>
        <taxon>Fabaceae</taxon>
        <taxon>Papilionoideae</taxon>
        <taxon>50 kb inversion clade</taxon>
        <taxon>NPAAA clade</taxon>
        <taxon>Hologalegina</taxon>
        <taxon>IRL clade</taxon>
        <taxon>Trifolieae</taxon>
        <taxon>Trifolium</taxon>
    </lineage>
</organism>
<comment type="caution">
    <text evidence="8">The sequence shown here is derived from an EMBL/GenBank/DDBJ whole genome shotgun (WGS) entry which is preliminary data.</text>
</comment>
<reference evidence="8 9" key="2">
    <citation type="journal article" date="2017" name="Front. Plant Sci.">
        <title>Gene Classification and Mining of Molecular Markers Useful in Red Clover (Trifolium pratense) Breeding.</title>
        <authorList>
            <person name="Istvanek J."/>
            <person name="Dluhosova J."/>
            <person name="Dluhos P."/>
            <person name="Patkova L."/>
            <person name="Nedelnik J."/>
            <person name="Repkova J."/>
        </authorList>
    </citation>
    <scope>NUCLEOTIDE SEQUENCE [LARGE SCALE GENOMIC DNA]</scope>
    <source>
        <strain evidence="9">cv. Tatra</strain>
        <tissue evidence="8">Young leaves</tissue>
    </source>
</reference>
<comment type="cofactor">
    <cofactor evidence="1">
        <name>heme</name>
        <dbReference type="ChEBI" id="CHEBI:30413"/>
    </cofactor>
</comment>
<evidence type="ECO:0000313" key="9">
    <source>
        <dbReference type="Proteomes" id="UP000236291"/>
    </source>
</evidence>
<evidence type="ECO:0000256" key="5">
    <source>
        <dbReference type="ARBA" id="ARBA00023002"/>
    </source>
</evidence>
<evidence type="ECO:0000256" key="2">
    <source>
        <dbReference type="ARBA" id="ARBA00010617"/>
    </source>
</evidence>
<evidence type="ECO:0000256" key="4">
    <source>
        <dbReference type="ARBA" id="ARBA00022723"/>
    </source>
</evidence>
<dbReference type="InterPro" id="IPR036396">
    <property type="entry name" value="Cyt_P450_sf"/>
</dbReference>
<keyword evidence="5" id="KW-0560">Oxidoreductase</keyword>
<keyword evidence="3" id="KW-0349">Heme</keyword>